<gene>
    <name evidence="1" type="ORF">DDE20_03100</name>
</gene>
<dbReference type="CDD" id="cd02440">
    <property type="entry name" value="AdoMet_MTases"/>
    <property type="match status" value="1"/>
</dbReference>
<name>A0A2T8HYL2_9RHOB</name>
<evidence type="ECO:0000313" key="2">
    <source>
        <dbReference type="Proteomes" id="UP000245911"/>
    </source>
</evidence>
<dbReference type="PANTHER" id="PTHR43861">
    <property type="entry name" value="TRANS-ACONITATE 2-METHYLTRANSFERASE-RELATED"/>
    <property type="match status" value="1"/>
</dbReference>
<dbReference type="Gene3D" id="3.40.50.150">
    <property type="entry name" value="Vaccinia Virus protein VP39"/>
    <property type="match status" value="1"/>
</dbReference>
<dbReference type="EMBL" id="QDKM01000001">
    <property type="protein sequence ID" value="PVH30535.1"/>
    <property type="molecule type" value="Genomic_DNA"/>
</dbReference>
<dbReference type="SUPFAM" id="SSF53335">
    <property type="entry name" value="S-adenosyl-L-methionine-dependent methyltransferases"/>
    <property type="match status" value="1"/>
</dbReference>
<comment type="caution">
    <text evidence="1">The sequence shown here is derived from an EMBL/GenBank/DDBJ whole genome shotgun (WGS) entry which is preliminary data.</text>
</comment>
<sequence length="334" mass="37393">MSLAPQTMAAPLAPECPFTGSRMRPHLSVPFDWRRPEDHRSWDIWWDDQAEYGQVHPRPRPVDVAAFYDIDAYYTHAERQRFDPAEEARMVGWRGRVLSSLAFRFENGAEPTAEWWRSVVPKGARNGLEIGCGNGDRMITYGPFLDLVCGVEPDPRAVSAARGNGLKVFEGTAEALPVDVTQSTYDLIVFAHVLEHTIDPVQSLRNAAALLSDNGLMSIEVPNNDCMGARMMGPAWRWLDAPRHLNFFTAESLQTCAEAAGLKVQAVLYRGYVRQFTHDWIVDEARITATMQGRAMTQADVDRQLRHSAKLLARSALAAPGHKYDSVRVLCTRA</sequence>
<dbReference type="OrthoDB" id="7537532at2"/>
<protein>
    <recommendedName>
        <fullName evidence="3">Class I SAM-dependent methyltransferase</fullName>
    </recommendedName>
</protein>
<dbReference type="InterPro" id="IPR029063">
    <property type="entry name" value="SAM-dependent_MTases_sf"/>
</dbReference>
<dbReference type="Pfam" id="PF13489">
    <property type="entry name" value="Methyltransf_23"/>
    <property type="match status" value="1"/>
</dbReference>
<reference evidence="1 2" key="1">
    <citation type="submission" date="2018-04" db="EMBL/GenBank/DDBJ databases">
        <title>Pararhodobacter oceanense sp. nov., isolated from marine intertidal sediment.</title>
        <authorList>
            <person name="Wang X.-L."/>
            <person name="Du Z.-J."/>
        </authorList>
    </citation>
    <scope>NUCLEOTIDE SEQUENCE [LARGE SCALE GENOMIC DNA]</scope>
    <source>
        <strain evidence="1 2">AM505</strain>
    </source>
</reference>
<dbReference type="Proteomes" id="UP000245911">
    <property type="component" value="Unassembled WGS sequence"/>
</dbReference>
<dbReference type="AlphaFoldDB" id="A0A2T8HYL2"/>
<organism evidence="1 2">
    <name type="scientific">Pararhodobacter oceanensis</name>
    <dbReference type="NCBI Taxonomy" id="2172121"/>
    <lineage>
        <taxon>Bacteria</taxon>
        <taxon>Pseudomonadati</taxon>
        <taxon>Pseudomonadota</taxon>
        <taxon>Alphaproteobacteria</taxon>
        <taxon>Rhodobacterales</taxon>
        <taxon>Paracoccaceae</taxon>
        <taxon>Pararhodobacter</taxon>
    </lineage>
</organism>
<evidence type="ECO:0008006" key="3">
    <source>
        <dbReference type="Google" id="ProtNLM"/>
    </source>
</evidence>
<evidence type="ECO:0000313" key="1">
    <source>
        <dbReference type="EMBL" id="PVH30535.1"/>
    </source>
</evidence>
<dbReference type="RefSeq" id="WP_116556953.1">
    <property type="nucleotide sequence ID" value="NZ_QDKM01000001.1"/>
</dbReference>
<accession>A0A2T8HYL2</accession>
<proteinExistence type="predicted"/>
<keyword evidence="2" id="KW-1185">Reference proteome</keyword>